<sequence length="101" mass="12003">MWLQKFLYERGYCSDLIPKISKQINKKTGKTYYSIKIRTWSFSSFNYIYDLFYKNKQKIVPITICDFLTPLALAIWFMDNDSKHSAGVLLHTNSFTKKEVE</sequence>
<evidence type="ECO:0000259" key="2">
    <source>
        <dbReference type="Pfam" id="PF03161"/>
    </source>
</evidence>
<keyword evidence="3" id="KW-0255">Endonuclease</keyword>
<dbReference type="SUPFAM" id="SSF55608">
    <property type="entry name" value="Homing endonucleases"/>
    <property type="match status" value="1"/>
</dbReference>
<proteinExistence type="predicted"/>
<keyword evidence="1" id="KW-0472">Membrane</keyword>
<dbReference type="InterPro" id="IPR004860">
    <property type="entry name" value="LAGLIDADG_dom"/>
</dbReference>
<dbReference type="AlphaFoldDB" id="A0A6M4SRK8"/>
<protein>
    <submittedName>
        <fullName evidence="3">Putative LAGLIDADG homing endonuclease</fullName>
    </submittedName>
</protein>
<geneLocation type="mitochondrion" evidence="3"/>
<keyword evidence="3" id="KW-0540">Nuclease</keyword>
<keyword evidence="1" id="KW-1133">Transmembrane helix</keyword>
<feature type="transmembrane region" description="Helical" evidence="1">
    <location>
        <begin position="59"/>
        <end position="78"/>
    </location>
</feature>
<organism evidence="3">
    <name type="scientific">Stigeoclonium helveticum</name>
    <name type="common">Green alga</name>
    <dbReference type="NCBI Taxonomy" id="55999"/>
    <lineage>
        <taxon>Eukaryota</taxon>
        <taxon>Viridiplantae</taxon>
        <taxon>Chlorophyta</taxon>
        <taxon>core chlorophytes</taxon>
        <taxon>Chlorophyceae</taxon>
        <taxon>OCC clade</taxon>
        <taxon>Chaetophorales</taxon>
        <taxon>Chaetophoraceae</taxon>
        <taxon>Stigeoclonium</taxon>
    </lineage>
</organism>
<dbReference type="InterPro" id="IPR027434">
    <property type="entry name" value="Homing_endonucl"/>
</dbReference>
<dbReference type="EMBL" id="MN810332">
    <property type="protein sequence ID" value="QJS52071.1"/>
    <property type="molecule type" value="Genomic_DNA"/>
</dbReference>
<keyword evidence="1" id="KW-0812">Transmembrane</keyword>
<evidence type="ECO:0000256" key="1">
    <source>
        <dbReference type="SAM" id="Phobius"/>
    </source>
</evidence>
<dbReference type="Gene3D" id="3.10.28.10">
    <property type="entry name" value="Homing endonucleases"/>
    <property type="match status" value="2"/>
</dbReference>
<reference evidence="3" key="1">
    <citation type="journal article" date="2020" name="Mitochondrial DNA Part B Resour">
        <title>Complete mitogenomes of the chlorophycean green algae Bulbochaete rectangularis var. hiloensis (Oedogoniales) and Stigeoclonium helveticum (Chaetophorales) provide insight into the sequence of events that led to the acquisition of a reduced-derived pattern of evolution in the Chlamydomonadales and Sphaeropleales.</title>
        <authorList>
            <person name="Turmel M."/>
            <person name="Belanger A.-S."/>
            <person name="Otis C."/>
            <person name="Lemieux C."/>
        </authorList>
    </citation>
    <scope>NUCLEOTIDE SEQUENCE</scope>
</reference>
<evidence type="ECO:0000313" key="3">
    <source>
        <dbReference type="EMBL" id="QJS52071.1"/>
    </source>
</evidence>
<gene>
    <name evidence="3" type="primary">orf101</name>
</gene>
<dbReference type="Pfam" id="PF03161">
    <property type="entry name" value="LAGLIDADG_2"/>
    <property type="match status" value="1"/>
</dbReference>
<accession>A0A6M4SRK8</accession>
<dbReference type="GO" id="GO:0004519">
    <property type="term" value="F:endonuclease activity"/>
    <property type="evidence" value="ECO:0007669"/>
    <property type="project" value="UniProtKB-KW"/>
</dbReference>
<keyword evidence="3" id="KW-0496">Mitochondrion</keyword>
<feature type="domain" description="Homing endonuclease LAGLIDADG" evidence="2">
    <location>
        <begin position="2"/>
        <end position="101"/>
    </location>
</feature>
<name>A0A6M4SRK8_STIHE</name>
<keyword evidence="3" id="KW-0378">Hydrolase</keyword>